<feature type="region of interest" description="Disordered" evidence="1">
    <location>
        <begin position="1"/>
        <end position="21"/>
    </location>
</feature>
<evidence type="ECO:0000313" key="3">
    <source>
        <dbReference type="EMBL" id="MEQ2519975.1"/>
    </source>
</evidence>
<dbReference type="EMBL" id="JBBMFA010000078">
    <property type="protein sequence ID" value="MEQ2519975.1"/>
    <property type="molecule type" value="Genomic_DNA"/>
</dbReference>
<dbReference type="InterPro" id="IPR001932">
    <property type="entry name" value="PPM-type_phosphatase-like_dom"/>
</dbReference>
<dbReference type="InterPro" id="IPR015655">
    <property type="entry name" value="PP2C"/>
</dbReference>
<keyword evidence="4" id="KW-1185">Reference proteome</keyword>
<name>A0ABV1GDS7_9FIRM</name>
<dbReference type="Proteomes" id="UP001477672">
    <property type="component" value="Unassembled WGS sequence"/>
</dbReference>
<accession>A0ABV1GDS7</accession>
<dbReference type="SUPFAM" id="SSF81606">
    <property type="entry name" value="PP2C-like"/>
    <property type="match status" value="1"/>
</dbReference>
<dbReference type="Gene3D" id="3.60.40.10">
    <property type="entry name" value="PPM-type phosphatase domain"/>
    <property type="match status" value="1"/>
</dbReference>
<dbReference type="PROSITE" id="PS51746">
    <property type="entry name" value="PPM_2"/>
    <property type="match status" value="1"/>
</dbReference>
<organism evidence="3 4">
    <name type="scientific">Ruthenibacterium intestinale</name>
    <dbReference type="NCBI Taxonomy" id="3133163"/>
    <lineage>
        <taxon>Bacteria</taxon>
        <taxon>Bacillati</taxon>
        <taxon>Bacillota</taxon>
        <taxon>Clostridia</taxon>
        <taxon>Eubacteriales</taxon>
        <taxon>Oscillospiraceae</taxon>
        <taxon>Ruthenibacterium</taxon>
    </lineage>
</organism>
<dbReference type="CDD" id="cd00143">
    <property type="entry name" value="PP2Cc"/>
    <property type="match status" value="1"/>
</dbReference>
<reference evidence="3 4" key="1">
    <citation type="submission" date="2024-03" db="EMBL/GenBank/DDBJ databases">
        <title>Human intestinal bacterial collection.</title>
        <authorList>
            <person name="Pauvert C."/>
            <person name="Hitch T.C.A."/>
            <person name="Clavel T."/>
        </authorList>
    </citation>
    <scope>NUCLEOTIDE SEQUENCE [LARGE SCALE GENOMIC DNA]</scope>
    <source>
        <strain evidence="3 4">CLA-JM-H11</strain>
    </source>
</reference>
<dbReference type="InterPro" id="IPR036457">
    <property type="entry name" value="PPM-type-like_dom_sf"/>
</dbReference>
<dbReference type="NCBIfam" id="NF033484">
    <property type="entry name" value="Stp1_PP2C_phos"/>
    <property type="match status" value="1"/>
</dbReference>
<dbReference type="Pfam" id="PF13672">
    <property type="entry name" value="PP2C_2"/>
    <property type="match status" value="1"/>
</dbReference>
<dbReference type="RefSeq" id="WP_349215405.1">
    <property type="nucleotide sequence ID" value="NZ_JBBMFA010000078.1"/>
</dbReference>
<sequence>MRLVAKTDIGNQRAENQDSYRAGRLPDDTAWAVVCDGMGGARGGRLASNLATAKMEEVFLEGVPGVHNEESAYELLCAAVEEANDAVYTKAMENPATRGMGTTAVCAIIQKSMAYYAHVGDSRAYLYHGHTLSQLTRDHSMVQELVEQGAITEQEAATHPRKNLITRALGVGAEVLTDCNSIPVRPGDILLLCSDGLSNFVTIDQMESILEKDDFFTAADRMVDAALEAGGLDNITVLLVEVEAAEK</sequence>
<gene>
    <name evidence="3" type="ORF">WMO24_05985</name>
</gene>
<dbReference type="PANTHER" id="PTHR47992">
    <property type="entry name" value="PROTEIN PHOSPHATASE"/>
    <property type="match status" value="1"/>
</dbReference>
<evidence type="ECO:0000259" key="2">
    <source>
        <dbReference type="PROSITE" id="PS51746"/>
    </source>
</evidence>
<protein>
    <submittedName>
        <fullName evidence="3">Stp1/IreP family PP2C-type Ser/Thr phosphatase</fullName>
    </submittedName>
</protein>
<comment type="caution">
    <text evidence="3">The sequence shown here is derived from an EMBL/GenBank/DDBJ whole genome shotgun (WGS) entry which is preliminary data.</text>
</comment>
<dbReference type="SMART" id="SM00331">
    <property type="entry name" value="PP2C_SIG"/>
    <property type="match status" value="1"/>
</dbReference>
<evidence type="ECO:0000256" key="1">
    <source>
        <dbReference type="SAM" id="MobiDB-lite"/>
    </source>
</evidence>
<evidence type="ECO:0000313" key="4">
    <source>
        <dbReference type="Proteomes" id="UP001477672"/>
    </source>
</evidence>
<feature type="domain" description="PPM-type phosphatase" evidence="2">
    <location>
        <begin position="2"/>
        <end position="242"/>
    </location>
</feature>
<feature type="compositionally biased region" description="Polar residues" evidence="1">
    <location>
        <begin position="9"/>
        <end position="19"/>
    </location>
</feature>
<proteinExistence type="predicted"/>
<dbReference type="SMART" id="SM00332">
    <property type="entry name" value="PP2Cc"/>
    <property type="match status" value="1"/>
</dbReference>